<comment type="caution">
    <text evidence="1">The sequence shown here is derived from an EMBL/GenBank/DDBJ whole genome shotgun (WGS) entry which is preliminary data.</text>
</comment>
<organism evidence="1 2">
    <name type="scientific">Candidatus Dechloromonas phosphorivorans</name>
    <dbReference type="NCBI Taxonomy" id="2899244"/>
    <lineage>
        <taxon>Bacteria</taxon>
        <taxon>Pseudomonadati</taxon>
        <taxon>Pseudomonadota</taxon>
        <taxon>Betaproteobacteria</taxon>
        <taxon>Rhodocyclales</taxon>
        <taxon>Azonexaceae</taxon>
        <taxon>Dechloromonas</taxon>
    </lineage>
</organism>
<name>A0A935K193_9RHOO</name>
<gene>
    <name evidence="1" type="ORF">IPJ38_21060</name>
</gene>
<dbReference type="EMBL" id="JADJMS010000048">
    <property type="protein sequence ID" value="MBK7417220.1"/>
    <property type="molecule type" value="Genomic_DNA"/>
</dbReference>
<sequence length="319" mass="36070">MTTPDKKQTASAIRDAIREKHVRKPVDLADIDALEASLLADIEAFDFDAAERLARREQMASEVAGMHSADLAFPEIVPVIPPCKPAVVEVQNVPPPIAEVPKDGIGLLGKLRYQAELQQRDENSAQLQRTESNKIIDQSLKHVFFYLHDLVQQLNILKPGIPRVYSMPDGLTLGGFAWQEGFADYRTQAQSAGALVELVSFSTQIFSPACLVVEREGPGVERFRRALFDFGLQFSCKDFKNERQFIERTEFQITNQLSVNARWKADFERGLIIFDARNLERLGPPELNIRPAAIDYPLLEEFGRLVLGQSNRFREFSKR</sequence>
<proteinExistence type="predicted"/>
<protein>
    <submittedName>
        <fullName evidence="1">Uncharacterized protein</fullName>
    </submittedName>
</protein>
<accession>A0A935K193</accession>
<reference evidence="1 2" key="1">
    <citation type="submission" date="2020-10" db="EMBL/GenBank/DDBJ databases">
        <title>Connecting structure to function with the recovery of over 1000 high-quality activated sludge metagenome-assembled genomes encoding full-length rRNA genes using long-read sequencing.</title>
        <authorList>
            <person name="Singleton C.M."/>
            <person name="Petriglieri F."/>
            <person name="Kristensen J.M."/>
            <person name="Kirkegaard R.H."/>
            <person name="Michaelsen T.Y."/>
            <person name="Andersen M.H."/>
            <person name="Karst S.M."/>
            <person name="Dueholm M.S."/>
            <person name="Nielsen P.H."/>
            <person name="Albertsen M."/>
        </authorList>
    </citation>
    <scope>NUCLEOTIDE SEQUENCE [LARGE SCALE GENOMIC DNA]</scope>
    <source>
        <strain evidence="1">EsbW_18-Q3-R4-48_BATAC.463</strain>
    </source>
</reference>
<evidence type="ECO:0000313" key="1">
    <source>
        <dbReference type="EMBL" id="MBK7417220.1"/>
    </source>
</evidence>
<dbReference type="AlphaFoldDB" id="A0A935K193"/>
<evidence type="ECO:0000313" key="2">
    <source>
        <dbReference type="Proteomes" id="UP000739411"/>
    </source>
</evidence>
<dbReference type="Proteomes" id="UP000739411">
    <property type="component" value="Unassembled WGS sequence"/>
</dbReference>